<dbReference type="InParanoid" id="A0A067PEK7"/>
<reference evidence="3" key="1">
    <citation type="journal article" date="2014" name="Proc. Natl. Acad. Sci. U.S.A.">
        <title>Extensive sampling of basidiomycete genomes demonstrates inadequacy of the white-rot/brown-rot paradigm for wood decay fungi.</title>
        <authorList>
            <person name="Riley R."/>
            <person name="Salamov A.A."/>
            <person name="Brown D.W."/>
            <person name="Nagy L.G."/>
            <person name="Floudas D."/>
            <person name="Held B.W."/>
            <person name="Levasseur A."/>
            <person name="Lombard V."/>
            <person name="Morin E."/>
            <person name="Otillar R."/>
            <person name="Lindquist E.A."/>
            <person name="Sun H."/>
            <person name="LaButti K.M."/>
            <person name="Schmutz J."/>
            <person name="Jabbour D."/>
            <person name="Luo H."/>
            <person name="Baker S.E."/>
            <person name="Pisabarro A.G."/>
            <person name="Walton J.D."/>
            <person name="Blanchette R.A."/>
            <person name="Henrissat B."/>
            <person name="Martin F."/>
            <person name="Cullen D."/>
            <person name="Hibbett D.S."/>
            <person name="Grigoriev I.V."/>
        </authorList>
    </citation>
    <scope>NUCLEOTIDE SEQUENCE [LARGE SCALE GENOMIC DNA]</scope>
    <source>
        <strain evidence="3">MUCL 33604</strain>
    </source>
</reference>
<gene>
    <name evidence="2" type="ORF">JAAARDRAFT_198453</name>
</gene>
<evidence type="ECO:0000256" key="1">
    <source>
        <dbReference type="SAM" id="MobiDB-lite"/>
    </source>
</evidence>
<evidence type="ECO:0000313" key="2">
    <source>
        <dbReference type="EMBL" id="KDQ52285.1"/>
    </source>
</evidence>
<dbReference type="Proteomes" id="UP000027265">
    <property type="component" value="Unassembled WGS sequence"/>
</dbReference>
<protein>
    <submittedName>
        <fullName evidence="2">Uncharacterized protein</fullName>
    </submittedName>
</protein>
<feature type="compositionally biased region" description="Low complexity" evidence="1">
    <location>
        <begin position="163"/>
        <end position="175"/>
    </location>
</feature>
<dbReference type="HOGENOM" id="CLU_048142_0_0_1"/>
<name>A0A067PEK7_9AGAM</name>
<accession>A0A067PEK7</accession>
<feature type="region of interest" description="Disordered" evidence="1">
    <location>
        <begin position="159"/>
        <end position="184"/>
    </location>
</feature>
<sequence length="306" mass="34194">MISQAILHTLSVVLTPSIHLPAPPSFYVTANNQIMPHGDIEYCECQLVTKILTQARLVNTENWILEWNRGKQEDICVRMGGPQALDFFELDSHVQECVRPILPIPIITINQAPPIYNLDFTEACPKSLCPLLPIIQTKLIPEIEDVFSPAPLLLENTQPEARSPSYHPSTPVHSPHPSDYHPLEDMEVDKWNGCADYASPPLIPIDASSSTDSLPSLQPLSSTTFNRIQYSTPSLTTNWKPEGGEHKWPPAGLANFKEIWPNPVNAIERWGSTLNAPFPSPSQSPVDLWITCPPRYITTNDSKCHR</sequence>
<evidence type="ECO:0000313" key="3">
    <source>
        <dbReference type="Proteomes" id="UP000027265"/>
    </source>
</evidence>
<dbReference type="EMBL" id="KL197741">
    <property type="protein sequence ID" value="KDQ52285.1"/>
    <property type="molecule type" value="Genomic_DNA"/>
</dbReference>
<dbReference type="AlphaFoldDB" id="A0A067PEK7"/>
<proteinExistence type="predicted"/>
<organism evidence="2 3">
    <name type="scientific">Jaapia argillacea MUCL 33604</name>
    <dbReference type="NCBI Taxonomy" id="933084"/>
    <lineage>
        <taxon>Eukaryota</taxon>
        <taxon>Fungi</taxon>
        <taxon>Dikarya</taxon>
        <taxon>Basidiomycota</taxon>
        <taxon>Agaricomycotina</taxon>
        <taxon>Agaricomycetes</taxon>
        <taxon>Agaricomycetidae</taxon>
        <taxon>Jaapiales</taxon>
        <taxon>Jaapiaceae</taxon>
        <taxon>Jaapia</taxon>
    </lineage>
</organism>
<keyword evidence="3" id="KW-1185">Reference proteome</keyword>